<keyword evidence="1" id="KW-0472">Membrane</keyword>
<evidence type="ECO:0000256" key="1">
    <source>
        <dbReference type="SAM" id="Phobius"/>
    </source>
</evidence>
<proteinExistence type="predicted"/>
<keyword evidence="1" id="KW-1133">Transmembrane helix</keyword>
<dbReference type="AlphaFoldDB" id="A0A8S1WKA6"/>
<sequence length="604" mass="70331">MINSLQKGLEKIDIFGQTITLNMNKNANYTTSFGGCSSILIICLLSIIFFSNISDFFSRANVFYNSQTTFSNDPDFMEMNDQNAMFALSIDQTNFTSNPFFNISVEQRIYTRKLDGSLEKQTIQIPLQPCTLDRFNNVGLEQGLDVDFNDEFNYLSMNKWLCPALNYTFQLEGTYSSEIFKFIKIVVTGCKNNTNSSFWNPQCANDEQKNNYLKSEGQFKLQVFQINSMVNPQQAKNYKTMYLDSDMYFSFVPYKLARLANVYFRQYVVNNDQSLLPYEDIETENLIIRKAEDFRDLTELGRDTDTNFATLYLRRSPFTEIINRNYQKVGDLLSYLGGFMQIFKVIFGFFIAFYNRTSMLIELSNKLYDFKEVTNRSFLRKVAFTQKTEQKGSIPEELTNKLQNLQNSDLNKGDWKQFINKLMERTSPIRLNVKILINQMSCGYFFNNNNSEFFTKAMLKINSELDLHNILHQLQEITKLKNVLLQKPQIILFNFTPKPIIALGQDHTVPTRLEVAEDMNKQSYIKTNLDQLNEELFTSLQEAYKTVSEEMEDSPNVNPCQKNINFKLTKQIDTELGKLLKNSKGSFYKIHETNNINENQEEDS</sequence>
<dbReference type="PANTHER" id="PTHR31398:SF0">
    <property type="entry name" value="MEIOTIC NUCLEAR DIVISION PROTEIN 1 HOMOLOG"/>
    <property type="match status" value="1"/>
</dbReference>
<feature type="transmembrane region" description="Helical" evidence="1">
    <location>
        <begin position="29"/>
        <end position="50"/>
    </location>
</feature>
<comment type="caution">
    <text evidence="2">The sequence shown here is derived from an EMBL/GenBank/DDBJ whole genome shotgun (WGS) entry which is preliminary data.</text>
</comment>
<dbReference type="GO" id="GO:0007131">
    <property type="term" value="P:reciprocal meiotic recombination"/>
    <property type="evidence" value="ECO:0007669"/>
    <property type="project" value="TreeGrafter"/>
</dbReference>
<name>A0A8S1WKA6_PAROT</name>
<gene>
    <name evidence="2" type="ORF">POCTA_138.1.T0940117</name>
</gene>
<accession>A0A8S1WKA6</accession>
<dbReference type="GO" id="GO:0005634">
    <property type="term" value="C:nucleus"/>
    <property type="evidence" value="ECO:0007669"/>
    <property type="project" value="TreeGrafter"/>
</dbReference>
<protein>
    <recommendedName>
        <fullName evidence="4">Transmembrane protein</fullName>
    </recommendedName>
</protein>
<evidence type="ECO:0008006" key="4">
    <source>
        <dbReference type="Google" id="ProtNLM"/>
    </source>
</evidence>
<feature type="transmembrane region" description="Helical" evidence="1">
    <location>
        <begin position="332"/>
        <end position="354"/>
    </location>
</feature>
<keyword evidence="3" id="KW-1185">Reference proteome</keyword>
<organism evidence="2 3">
    <name type="scientific">Paramecium octaurelia</name>
    <dbReference type="NCBI Taxonomy" id="43137"/>
    <lineage>
        <taxon>Eukaryota</taxon>
        <taxon>Sar</taxon>
        <taxon>Alveolata</taxon>
        <taxon>Ciliophora</taxon>
        <taxon>Intramacronucleata</taxon>
        <taxon>Oligohymenophorea</taxon>
        <taxon>Peniculida</taxon>
        <taxon>Parameciidae</taxon>
        <taxon>Paramecium</taxon>
    </lineage>
</organism>
<dbReference type="OMA" id="FMEMNDQ"/>
<dbReference type="PANTHER" id="PTHR31398">
    <property type="entry name" value="MEIOTIC NUCLEAR DIVISION PROTEIN 1 HOMOLOG"/>
    <property type="match status" value="1"/>
</dbReference>
<dbReference type="EMBL" id="CAJJDP010000093">
    <property type="protein sequence ID" value="CAD8189125.1"/>
    <property type="molecule type" value="Genomic_DNA"/>
</dbReference>
<dbReference type="Proteomes" id="UP000683925">
    <property type="component" value="Unassembled WGS sequence"/>
</dbReference>
<keyword evidence="1" id="KW-0812">Transmembrane</keyword>
<evidence type="ECO:0000313" key="3">
    <source>
        <dbReference type="Proteomes" id="UP000683925"/>
    </source>
</evidence>
<evidence type="ECO:0000313" key="2">
    <source>
        <dbReference type="EMBL" id="CAD8189125.1"/>
    </source>
</evidence>
<dbReference type="OrthoDB" id="292498at2759"/>
<reference evidence="2" key="1">
    <citation type="submission" date="2021-01" db="EMBL/GenBank/DDBJ databases">
        <authorList>
            <consortium name="Genoscope - CEA"/>
            <person name="William W."/>
        </authorList>
    </citation>
    <scope>NUCLEOTIDE SEQUENCE</scope>
</reference>